<dbReference type="InterPro" id="IPR027417">
    <property type="entry name" value="P-loop_NTPase"/>
</dbReference>
<evidence type="ECO:0000256" key="1">
    <source>
        <dbReference type="ARBA" id="ARBA00004173"/>
    </source>
</evidence>
<dbReference type="HAMAP" id="MF_00336">
    <property type="entry name" value="BioD"/>
    <property type="match status" value="1"/>
</dbReference>
<dbReference type="SUPFAM" id="SSF52540">
    <property type="entry name" value="P-loop containing nucleoside triphosphate hydrolases"/>
    <property type="match status" value="1"/>
</dbReference>
<dbReference type="PANTHER" id="PTHR42684">
    <property type="entry name" value="ADENOSYLMETHIONINE-8-AMINO-7-OXONONANOATE AMINOTRANSFERASE"/>
    <property type="match status" value="1"/>
</dbReference>
<dbReference type="OrthoDB" id="425114at2759"/>
<protein>
    <submittedName>
        <fullName evidence="4">Onanonoxo-7-onima-8-eninoihtemlysoneda</fullName>
    </submittedName>
</protein>
<dbReference type="InterPro" id="IPR015424">
    <property type="entry name" value="PyrdxlP-dep_Trfase"/>
</dbReference>
<dbReference type="InterPro" id="IPR004472">
    <property type="entry name" value="DTB_synth_BioD"/>
</dbReference>
<dbReference type="InterPro" id="IPR005814">
    <property type="entry name" value="Aminotrans_3"/>
</dbReference>
<dbReference type="InterPro" id="IPR049704">
    <property type="entry name" value="Aminotrans_3_PPA_site"/>
</dbReference>
<sequence length="831" mass="90054">MSLLFKNLRIHQIFGANTDVGKTVLTSALVRASAASGHNVQYLKPVSTGPMSDADDERVLALAGSHKTRVQSKCLFRFDDPVSPHLAARRANENSITQRVVPTDDAFVNAVASHIRNCAATVNSPTHMYVETAGGVHSPTLSGTTQLDSYRPLFLPTVLIGDSNLGGISSTIASYEAMLLRGYIIDAVLLFRDEYYRNWEYLSGYFGDREIPVMSVPPPPARHSDRSEDAMLTENYYQSIVPGSGASPIFDVLGHLDECHTRRIEELDSMPRRALDTIWWPFVQHGHVKREADVNIIDSAWGDFFSIYNAKKSQQPASASTSSPASSSPAPSLLEPQFDGSASWWTQALGHAHPNLTLAAARAAGRYGHVMFPEAAHLPALKLAEQLVQEGPGKGWASRAFFSDDGSTGMEVAIKMALRAFATREAGTLGGTPRKDLGILGLKGSYHGDTIGAMDACEDTGVYTCEWHDAKGFWFDPPTVAIRNGKTVVSLPPAIAAETEDGAADVETVSLSWTYNIEERLQSPLAAVYHKYVEHTLQKLKDGNGPTIAALILEPLVMGAGGMIFVDPLFQRVLIDVVRSSSASDAVHSSSPSEWSGLPVIFDEVFVGLYRLGLPTTHHLLGTTPDISVHAKILTGGLVPLAVTLASDSIYRAFLSDSKTDALLHGHSYTAYPVGCEIARETLGLVDRLAQSDAWTAARERWNVPQPASDRAREVGVWSFWDPEFVNVVSRMENVAEVMAFGTVLSIKFKDDAAGYQSHSARALLESIRTAVHNEGDTLSPAPGGSPFGIHYRTLGNVAYFMLSLNTPANVARAVEERVWTVLNRSGSSPA</sequence>
<evidence type="ECO:0000256" key="2">
    <source>
        <dbReference type="ARBA" id="ARBA00022576"/>
    </source>
</evidence>
<dbReference type="GO" id="GO:0009102">
    <property type="term" value="P:biotin biosynthetic process"/>
    <property type="evidence" value="ECO:0007669"/>
    <property type="project" value="UniProtKB-UniPathway"/>
</dbReference>
<dbReference type="Pfam" id="PF13500">
    <property type="entry name" value="AAA_26"/>
    <property type="match status" value="1"/>
</dbReference>
<dbReference type="Pfam" id="PF00202">
    <property type="entry name" value="Aminotran_3"/>
    <property type="match status" value="1"/>
</dbReference>
<dbReference type="GO" id="GO:0005739">
    <property type="term" value="C:mitochondrion"/>
    <property type="evidence" value="ECO:0007669"/>
    <property type="project" value="UniProtKB-SubCell"/>
</dbReference>
<name>A0A371CK76_9APHY</name>
<dbReference type="Gene3D" id="3.40.640.10">
    <property type="entry name" value="Type I PLP-dependent aspartate aminotransferase-like (Major domain)"/>
    <property type="match status" value="1"/>
</dbReference>
<dbReference type="UniPathway" id="UPA00078"/>
<dbReference type="SUPFAM" id="SSF53383">
    <property type="entry name" value="PLP-dependent transferases"/>
    <property type="match status" value="1"/>
</dbReference>
<evidence type="ECO:0000256" key="3">
    <source>
        <dbReference type="ARBA" id="ARBA00022679"/>
    </source>
</evidence>
<dbReference type="STRING" id="139420.A0A371CK76"/>
<dbReference type="Gene3D" id="3.40.50.300">
    <property type="entry name" value="P-loop containing nucleotide triphosphate hydrolases"/>
    <property type="match status" value="1"/>
</dbReference>
<comment type="subcellular location">
    <subcellularLocation>
        <location evidence="1">Mitochondrion</location>
    </subcellularLocation>
</comment>
<dbReference type="FunFam" id="3.90.1150.10:FF:000080">
    <property type="entry name" value="Bifunctional dethiobiotin synthetase/adenosylmethionine-8-amino-7-oxononanoate aminotransferase"/>
    <property type="match status" value="1"/>
</dbReference>
<reference evidence="4 5" key="1">
    <citation type="journal article" date="2018" name="Biotechnol. Biofuels">
        <title>Integrative visual omics of the white-rot fungus Polyporus brumalis exposes the biotechnological potential of its oxidative enzymes for delignifying raw plant biomass.</title>
        <authorList>
            <person name="Miyauchi S."/>
            <person name="Rancon A."/>
            <person name="Drula E."/>
            <person name="Hage H."/>
            <person name="Chaduli D."/>
            <person name="Favel A."/>
            <person name="Grisel S."/>
            <person name="Henrissat B."/>
            <person name="Herpoel-Gimbert I."/>
            <person name="Ruiz-Duenas F.J."/>
            <person name="Chevret D."/>
            <person name="Hainaut M."/>
            <person name="Lin J."/>
            <person name="Wang M."/>
            <person name="Pangilinan J."/>
            <person name="Lipzen A."/>
            <person name="Lesage-Meessen L."/>
            <person name="Navarro D."/>
            <person name="Riley R."/>
            <person name="Grigoriev I.V."/>
            <person name="Zhou S."/>
            <person name="Raouche S."/>
            <person name="Rosso M.N."/>
        </authorList>
    </citation>
    <scope>NUCLEOTIDE SEQUENCE [LARGE SCALE GENOMIC DNA]</scope>
    <source>
        <strain evidence="4 5">BRFM 1820</strain>
    </source>
</reference>
<dbReference type="AlphaFoldDB" id="A0A371CK76"/>
<gene>
    <name evidence="4" type="ORF">OH76DRAFT_309375</name>
</gene>
<dbReference type="Proteomes" id="UP000256964">
    <property type="component" value="Unassembled WGS sequence"/>
</dbReference>
<dbReference type="GO" id="GO:0004141">
    <property type="term" value="F:dethiobiotin synthase activity"/>
    <property type="evidence" value="ECO:0007669"/>
    <property type="project" value="InterPro"/>
</dbReference>
<accession>A0A371CK76</accession>
<dbReference type="GO" id="GO:0030170">
    <property type="term" value="F:pyridoxal phosphate binding"/>
    <property type="evidence" value="ECO:0007669"/>
    <property type="project" value="InterPro"/>
</dbReference>
<dbReference type="GO" id="GO:0004015">
    <property type="term" value="F:adenosylmethionine-8-amino-7-oxononanoate transaminase activity"/>
    <property type="evidence" value="ECO:0007669"/>
    <property type="project" value="TreeGrafter"/>
</dbReference>
<keyword evidence="5" id="KW-1185">Reference proteome</keyword>
<evidence type="ECO:0000313" key="5">
    <source>
        <dbReference type="Proteomes" id="UP000256964"/>
    </source>
</evidence>
<keyword evidence="2" id="KW-0032">Aminotransferase</keyword>
<dbReference type="GO" id="GO:0005524">
    <property type="term" value="F:ATP binding"/>
    <property type="evidence" value="ECO:0007669"/>
    <property type="project" value="InterPro"/>
</dbReference>
<dbReference type="PROSITE" id="PS00600">
    <property type="entry name" value="AA_TRANSFER_CLASS_3"/>
    <property type="match status" value="1"/>
</dbReference>
<proteinExistence type="inferred from homology"/>
<dbReference type="InterPro" id="IPR015421">
    <property type="entry name" value="PyrdxlP-dep_Trfase_major"/>
</dbReference>
<organism evidence="4 5">
    <name type="scientific">Lentinus brumalis</name>
    <dbReference type="NCBI Taxonomy" id="2498619"/>
    <lineage>
        <taxon>Eukaryota</taxon>
        <taxon>Fungi</taxon>
        <taxon>Dikarya</taxon>
        <taxon>Basidiomycota</taxon>
        <taxon>Agaricomycotina</taxon>
        <taxon>Agaricomycetes</taxon>
        <taxon>Polyporales</taxon>
        <taxon>Polyporaceae</taxon>
        <taxon>Lentinus</taxon>
    </lineage>
</organism>
<dbReference type="CDD" id="cd03109">
    <property type="entry name" value="DTBS"/>
    <property type="match status" value="1"/>
</dbReference>
<dbReference type="EMBL" id="KZ857541">
    <property type="protein sequence ID" value="RDX40692.1"/>
    <property type="molecule type" value="Genomic_DNA"/>
</dbReference>
<dbReference type="GO" id="GO:0000287">
    <property type="term" value="F:magnesium ion binding"/>
    <property type="evidence" value="ECO:0007669"/>
    <property type="project" value="InterPro"/>
</dbReference>
<dbReference type="PANTHER" id="PTHR42684:SF3">
    <property type="entry name" value="ADENOSYLMETHIONINE-8-AMINO-7-OXONONANOATE AMINOTRANSFERASE"/>
    <property type="match status" value="1"/>
</dbReference>
<keyword evidence="3" id="KW-0808">Transferase</keyword>
<evidence type="ECO:0000313" key="4">
    <source>
        <dbReference type="EMBL" id="RDX40692.1"/>
    </source>
</evidence>